<accession>A0A2G0CCE6</accession>
<dbReference type="GO" id="GO:0050660">
    <property type="term" value="F:flavin adenine dinucleotide binding"/>
    <property type="evidence" value="ECO:0007669"/>
    <property type="project" value="TreeGrafter"/>
</dbReference>
<gene>
    <name evidence="13" type="ORF">CGL56_14580</name>
</gene>
<evidence type="ECO:0000256" key="8">
    <source>
        <dbReference type="PIRSR" id="PIRSR000350-3"/>
    </source>
</evidence>
<evidence type="ECO:0000256" key="4">
    <source>
        <dbReference type="ARBA" id="ARBA00022857"/>
    </source>
</evidence>
<dbReference type="PANTHER" id="PTHR43014">
    <property type="entry name" value="MERCURIC REDUCTASE"/>
    <property type="match status" value="1"/>
</dbReference>
<keyword evidence="3 8" id="KW-0274">FAD</keyword>
<feature type="binding site" evidence="8">
    <location>
        <begin position="314"/>
        <end position="317"/>
    </location>
    <ligand>
        <name>FAD</name>
        <dbReference type="ChEBI" id="CHEBI:57692"/>
    </ligand>
</feature>
<keyword evidence="4" id="KW-0521">NADP</keyword>
<dbReference type="InterPro" id="IPR004099">
    <property type="entry name" value="Pyr_nucl-diS_OxRdtase_dimer"/>
</dbReference>
<keyword evidence="2 10" id="KW-0285">Flavoprotein</keyword>
<dbReference type="PRINTS" id="PR00368">
    <property type="entry name" value="FADPNR"/>
</dbReference>
<keyword evidence="8" id="KW-0520">NAD</keyword>
<evidence type="ECO:0000259" key="12">
    <source>
        <dbReference type="Pfam" id="PF07992"/>
    </source>
</evidence>
<dbReference type="InterPro" id="IPR012999">
    <property type="entry name" value="Pyr_OxRdtase_I_AS"/>
</dbReference>
<dbReference type="Proteomes" id="UP000226437">
    <property type="component" value="Unassembled WGS sequence"/>
</dbReference>
<dbReference type="InterPro" id="IPR016156">
    <property type="entry name" value="FAD/NAD-linked_Rdtase_dimer_sf"/>
</dbReference>
<evidence type="ECO:0000256" key="10">
    <source>
        <dbReference type="RuleBase" id="RU003691"/>
    </source>
</evidence>
<feature type="binding site" evidence="8">
    <location>
        <position position="308"/>
    </location>
    <ligand>
        <name>FAD</name>
        <dbReference type="ChEBI" id="CHEBI:57692"/>
    </ligand>
</feature>
<feature type="disulfide bond" description="Redox-active" evidence="9">
    <location>
        <begin position="45"/>
        <end position="50"/>
    </location>
</feature>
<evidence type="ECO:0000256" key="7">
    <source>
        <dbReference type="ARBA" id="ARBA00023284"/>
    </source>
</evidence>
<dbReference type="RefSeq" id="WP_099107308.1">
    <property type="nucleotide sequence ID" value="NZ_JAATJF010000005.1"/>
</dbReference>
<evidence type="ECO:0000256" key="9">
    <source>
        <dbReference type="PIRSR" id="PIRSR000350-4"/>
    </source>
</evidence>
<dbReference type="SUPFAM" id="SSF55424">
    <property type="entry name" value="FAD/NAD-linked reductases, dimerisation (C-terminal) domain"/>
    <property type="match status" value="1"/>
</dbReference>
<evidence type="ECO:0000313" key="13">
    <source>
        <dbReference type="EMBL" id="PHK97654.1"/>
    </source>
</evidence>
<dbReference type="GO" id="GO:0016668">
    <property type="term" value="F:oxidoreductase activity, acting on a sulfur group of donors, NAD(P) as acceptor"/>
    <property type="evidence" value="ECO:0007669"/>
    <property type="project" value="InterPro"/>
</dbReference>
<keyword evidence="6" id="KW-1015">Disulfide bond</keyword>
<evidence type="ECO:0000256" key="6">
    <source>
        <dbReference type="ARBA" id="ARBA00023157"/>
    </source>
</evidence>
<keyword evidence="14" id="KW-1185">Reference proteome</keyword>
<dbReference type="OrthoDB" id="9800167at2"/>
<feature type="binding site" evidence="8">
    <location>
        <begin position="142"/>
        <end position="144"/>
    </location>
    <ligand>
        <name>FAD</name>
        <dbReference type="ChEBI" id="CHEBI:57692"/>
    </ligand>
</feature>
<evidence type="ECO:0000256" key="2">
    <source>
        <dbReference type="ARBA" id="ARBA00022630"/>
    </source>
</evidence>
<evidence type="ECO:0000256" key="1">
    <source>
        <dbReference type="ARBA" id="ARBA00007532"/>
    </source>
</evidence>
<dbReference type="Pfam" id="PF07992">
    <property type="entry name" value="Pyr_redox_2"/>
    <property type="match status" value="1"/>
</dbReference>
<name>A0A2G0CCE6_9BACT</name>
<dbReference type="EMBL" id="PDLO01000007">
    <property type="protein sequence ID" value="PHK97654.1"/>
    <property type="molecule type" value="Genomic_DNA"/>
</dbReference>
<evidence type="ECO:0000313" key="14">
    <source>
        <dbReference type="Proteomes" id="UP000226437"/>
    </source>
</evidence>
<dbReference type="InterPro" id="IPR001100">
    <property type="entry name" value="Pyr_nuc-diS_OxRdtase"/>
</dbReference>
<organism evidence="13 14">
    <name type="scientific">Neolewinella marina</name>
    <dbReference type="NCBI Taxonomy" id="438751"/>
    <lineage>
        <taxon>Bacteria</taxon>
        <taxon>Pseudomonadati</taxon>
        <taxon>Bacteroidota</taxon>
        <taxon>Saprospiria</taxon>
        <taxon>Saprospirales</taxon>
        <taxon>Lewinellaceae</taxon>
        <taxon>Neolewinella</taxon>
    </lineage>
</organism>
<keyword evidence="8" id="KW-0547">Nucleotide-binding</keyword>
<keyword evidence="7 10" id="KW-0676">Redox-active center</keyword>
<dbReference type="AlphaFoldDB" id="A0A2G0CCE6"/>
<feature type="domain" description="FAD/NAD(P)-binding" evidence="12">
    <location>
        <begin position="7"/>
        <end position="320"/>
    </location>
</feature>
<dbReference type="PIRSF" id="PIRSF000350">
    <property type="entry name" value="Mercury_reductase_MerA"/>
    <property type="match status" value="1"/>
</dbReference>
<feature type="binding site" evidence="8">
    <location>
        <position position="54"/>
    </location>
    <ligand>
        <name>FAD</name>
        <dbReference type="ChEBI" id="CHEBI:57692"/>
    </ligand>
</feature>
<comment type="similarity">
    <text evidence="1 10">Belongs to the class-I pyridine nucleotide-disulfide oxidoreductase family.</text>
</comment>
<feature type="binding site" evidence="8">
    <location>
        <position position="268"/>
    </location>
    <ligand>
        <name>NAD(+)</name>
        <dbReference type="ChEBI" id="CHEBI:57540"/>
    </ligand>
</feature>
<evidence type="ECO:0000259" key="11">
    <source>
        <dbReference type="Pfam" id="PF02852"/>
    </source>
</evidence>
<dbReference type="SUPFAM" id="SSF51905">
    <property type="entry name" value="FAD/NAD(P)-binding domain"/>
    <property type="match status" value="1"/>
</dbReference>
<dbReference type="InterPro" id="IPR036188">
    <property type="entry name" value="FAD/NAD-bd_sf"/>
</dbReference>
<evidence type="ECO:0000256" key="5">
    <source>
        <dbReference type="ARBA" id="ARBA00023002"/>
    </source>
</evidence>
<dbReference type="PANTHER" id="PTHR43014:SF2">
    <property type="entry name" value="MERCURIC REDUCTASE"/>
    <property type="match status" value="1"/>
</dbReference>
<dbReference type="Gene3D" id="3.50.50.60">
    <property type="entry name" value="FAD/NAD(P)-binding domain"/>
    <property type="match status" value="2"/>
</dbReference>
<sequence length="481" mass="52834">MANYTHDLIVIGAGSGGLGAAGFGGAIGLQVALIDKTSTDYGGECLNSGCVPSKALLHVAAQFAGAREATRFGLKIEGKADFGRVMAYIRERQDIIRERESPDYLQREYGLECIVGEAMLTGRREVTVNGRKLTAPRIILATGSRPRHLEVPGAEAVTQYDNERLFWELDELPDHLVVVGGGPNACEMAQAFRRLGSKVTLLNRGERLLQNDPPAAAAVLEQRLLAEGVDIRHHTEVSRFTDAHTAMLTRGGLAEGSLGFSHLAVAIGRHVRTSGLGLELAGVHVKDGKIITDEYYRTTNPAIFTVGDAYGREMFSHGAEKHNTELWTNLLSPVDRKHKLNNFSWVTFTDPEVATFGLTPQQLVARGTEYETVEQSLEHDDRAVAADYREGVLILYLSRPAFGSGKVLGGTLVAPAAGEMIQELLLLHQLDLDYDKLTNKIYPYPVGSRINQKPARDRAQQRLLSKWTKKALQLAYRLQNR</sequence>
<comment type="caution">
    <text evidence="13">The sequence shown here is derived from an EMBL/GenBank/DDBJ whole genome shotgun (WGS) entry which is preliminary data.</text>
</comment>
<dbReference type="PRINTS" id="PR00411">
    <property type="entry name" value="PNDRDTASEI"/>
</dbReference>
<dbReference type="Gene3D" id="3.30.390.30">
    <property type="match status" value="1"/>
</dbReference>
<dbReference type="Pfam" id="PF02852">
    <property type="entry name" value="Pyr_redox_dim"/>
    <property type="match status" value="1"/>
</dbReference>
<feature type="binding site" evidence="8">
    <location>
        <begin position="180"/>
        <end position="187"/>
    </location>
    <ligand>
        <name>NAD(+)</name>
        <dbReference type="ChEBI" id="CHEBI:57540"/>
    </ligand>
</feature>
<protein>
    <submittedName>
        <fullName evidence="13">Mercuric reductase</fullName>
    </submittedName>
</protein>
<feature type="domain" description="Pyridine nucleotide-disulphide oxidoreductase dimerisation" evidence="11">
    <location>
        <begin position="345"/>
        <end position="448"/>
    </location>
</feature>
<comment type="cofactor">
    <cofactor evidence="8">
        <name>FAD</name>
        <dbReference type="ChEBI" id="CHEBI:57692"/>
    </cofactor>
    <text evidence="8">Binds 1 FAD per subunit.</text>
</comment>
<reference evidence="13 14" key="1">
    <citation type="submission" date="2017-10" db="EMBL/GenBank/DDBJ databases">
        <title>The draft genome sequence of Lewinella marina KCTC 32374.</title>
        <authorList>
            <person name="Wang K."/>
        </authorList>
    </citation>
    <scope>NUCLEOTIDE SEQUENCE [LARGE SCALE GENOMIC DNA]</scope>
    <source>
        <strain evidence="13 14">MKG-38</strain>
    </source>
</reference>
<keyword evidence="5 10" id="KW-0560">Oxidoreductase</keyword>
<dbReference type="GO" id="GO:0003955">
    <property type="term" value="F:NAD(P)H dehydrogenase (quinone) activity"/>
    <property type="evidence" value="ECO:0007669"/>
    <property type="project" value="TreeGrafter"/>
</dbReference>
<dbReference type="InterPro" id="IPR023753">
    <property type="entry name" value="FAD/NAD-binding_dom"/>
</dbReference>
<evidence type="ECO:0000256" key="3">
    <source>
        <dbReference type="ARBA" id="ARBA00022827"/>
    </source>
</evidence>
<dbReference type="PROSITE" id="PS00076">
    <property type="entry name" value="PYRIDINE_REDOX_1"/>
    <property type="match status" value="1"/>
</dbReference>
<proteinExistence type="inferred from homology"/>